<evidence type="ECO:0008006" key="2">
    <source>
        <dbReference type="Google" id="ProtNLM"/>
    </source>
</evidence>
<feature type="non-terminal residue" evidence="1">
    <location>
        <position position="1"/>
    </location>
</feature>
<comment type="caution">
    <text evidence="1">The sequence shown here is derived from an EMBL/GenBank/DDBJ whole genome shotgun (WGS) entry which is preliminary data.</text>
</comment>
<name>X1JZ82_9ZZZZ</name>
<dbReference type="AlphaFoldDB" id="X1JZ82"/>
<dbReference type="EMBL" id="BARV01003100">
    <property type="protein sequence ID" value="GAH99477.1"/>
    <property type="molecule type" value="Genomic_DNA"/>
</dbReference>
<organism evidence="1">
    <name type="scientific">marine sediment metagenome</name>
    <dbReference type="NCBI Taxonomy" id="412755"/>
    <lineage>
        <taxon>unclassified sequences</taxon>
        <taxon>metagenomes</taxon>
        <taxon>ecological metagenomes</taxon>
    </lineage>
</organism>
<protein>
    <recommendedName>
        <fullName evidence="2">Insecticide toxin TcdB middle/N-terminal domain-containing protein</fullName>
    </recommendedName>
</protein>
<accession>X1JZ82</accession>
<evidence type="ECO:0000313" key="1">
    <source>
        <dbReference type="EMBL" id="GAH99477.1"/>
    </source>
</evidence>
<proteinExistence type="predicted"/>
<gene>
    <name evidence="1" type="ORF">S06H3_07602</name>
</gene>
<sequence length="294" mass="34067">FFSLTEVDTLIIQRKWGNSEPGPWHDMVQDTFTYSPAYSGYESVPITSNYNYARVDAWAYEYNTDRSLHIWAIWDLRDDIRGHHTDSAFAYKQDYSQKYIVHLVKEQKVCFDSAGTDTLNMTTYFYDDTSYIVTTYSPDPDQWETPPDLPNIRGNLTRVEQWKGGSNYTKSELRYDQVGNVVMAISYPHANSPETTFVYYDPSDDADKYQYAFPWRTVTHLESGDSLCARTEYDLHTGLVTRSIDESNSDSTRYAYDNMNRLKKTYLPNETSPSKLITYKDDASPEAVVDSTYL</sequence>
<reference evidence="1" key="1">
    <citation type="journal article" date="2014" name="Front. Microbiol.">
        <title>High frequency of phylogenetically diverse reductive dehalogenase-homologous genes in deep subseafloor sedimentary metagenomes.</title>
        <authorList>
            <person name="Kawai M."/>
            <person name="Futagami T."/>
            <person name="Toyoda A."/>
            <person name="Takaki Y."/>
            <person name="Nishi S."/>
            <person name="Hori S."/>
            <person name="Arai W."/>
            <person name="Tsubouchi T."/>
            <person name="Morono Y."/>
            <person name="Uchiyama I."/>
            <person name="Ito T."/>
            <person name="Fujiyama A."/>
            <person name="Inagaki F."/>
            <person name="Takami H."/>
        </authorList>
    </citation>
    <scope>NUCLEOTIDE SEQUENCE</scope>
    <source>
        <strain evidence="1">Expedition CK06-06</strain>
    </source>
</reference>